<dbReference type="eggNOG" id="COG0671">
    <property type="taxonomic scope" value="Bacteria"/>
</dbReference>
<dbReference type="KEGG" id="svo:SVI_3267"/>
<proteinExistence type="predicted"/>
<protein>
    <recommendedName>
        <fullName evidence="3">DUF3703 domain-containing protein</fullName>
    </recommendedName>
</protein>
<evidence type="ECO:0000313" key="1">
    <source>
        <dbReference type="EMBL" id="BAJ03238.1"/>
    </source>
</evidence>
<dbReference type="AlphaFoldDB" id="D4ZB43"/>
<dbReference type="EMBL" id="AP011177">
    <property type="protein sequence ID" value="BAJ03238.1"/>
    <property type="molecule type" value="Genomic_DNA"/>
</dbReference>
<gene>
    <name evidence="1" type="ordered locus">SVI_3267</name>
</gene>
<keyword evidence="2" id="KW-1185">Reference proteome</keyword>
<name>D4ZB43_SHEVD</name>
<reference evidence="2" key="1">
    <citation type="journal article" date="2010" name="Mol. Biosyst.">
        <title>Complete genome sequence and comparative analysis of Shewanella violacea, a psychrophilic and piezophilic bacterium from deep sea floor sediments.</title>
        <authorList>
            <person name="Aono E."/>
            <person name="Baba T."/>
            <person name="Ara T."/>
            <person name="Nishi T."/>
            <person name="Nakamichi T."/>
            <person name="Inamoto E."/>
            <person name="Toyonaga H."/>
            <person name="Hasegawa M."/>
            <person name="Takai Y."/>
            <person name="Okumura Y."/>
            <person name="Baba M."/>
            <person name="Tomita M."/>
            <person name="Kato C."/>
            <person name="Oshima T."/>
            <person name="Nakasone K."/>
            <person name="Mori H."/>
        </authorList>
    </citation>
    <scope>NUCLEOTIDE SEQUENCE [LARGE SCALE GENOMIC DNA]</scope>
    <source>
        <strain evidence="2">JCM 10179 / CIP 106290 / LMG 19151 / DSS12</strain>
    </source>
</reference>
<evidence type="ECO:0008006" key="3">
    <source>
        <dbReference type="Google" id="ProtNLM"/>
    </source>
</evidence>
<dbReference type="Pfam" id="PF12487">
    <property type="entry name" value="DUF3703"/>
    <property type="match status" value="1"/>
</dbReference>
<dbReference type="HOGENOM" id="CLU_144767_0_0_6"/>
<accession>D4ZB43</accession>
<dbReference type="STRING" id="637905.SVI_3267"/>
<dbReference type="Proteomes" id="UP000002350">
    <property type="component" value="Chromosome"/>
</dbReference>
<sequence length="129" mass="14501">MTHLEEVTMFGRFTKNIKPYVETELNLARKAYAAGHYSHAFKYLENAHVIGQESTYYHVKVHYIMLFWALRQRNLGELLGQAFRVVGAATKTAFGLVPSGNTGGANVSPFKVMPISPKHANYISNAKLR</sequence>
<organism evidence="1 2">
    <name type="scientific">Shewanella violacea (strain JCM 10179 / CIP 106290 / LMG 19151 / DSS12)</name>
    <dbReference type="NCBI Taxonomy" id="637905"/>
    <lineage>
        <taxon>Bacteria</taxon>
        <taxon>Pseudomonadati</taxon>
        <taxon>Pseudomonadota</taxon>
        <taxon>Gammaproteobacteria</taxon>
        <taxon>Alteromonadales</taxon>
        <taxon>Shewanellaceae</taxon>
        <taxon>Shewanella</taxon>
    </lineage>
</organism>
<evidence type="ECO:0000313" key="2">
    <source>
        <dbReference type="Proteomes" id="UP000002350"/>
    </source>
</evidence>
<dbReference type="InterPro" id="IPR022172">
    <property type="entry name" value="DUF3703"/>
</dbReference>